<keyword evidence="2" id="KW-1185">Reference proteome</keyword>
<dbReference type="Gene3D" id="1.10.287.1080">
    <property type="entry name" value="MazG-like"/>
    <property type="match status" value="1"/>
</dbReference>
<evidence type="ECO:0000313" key="1">
    <source>
        <dbReference type="EMBL" id="SKB37237.1"/>
    </source>
</evidence>
<dbReference type="Proteomes" id="UP000243406">
    <property type="component" value="Unassembled WGS sequence"/>
</dbReference>
<name>A0A1T5AQY0_9FIRM</name>
<evidence type="ECO:0008006" key="3">
    <source>
        <dbReference type="Google" id="ProtNLM"/>
    </source>
</evidence>
<dbReference type="OrthoDB" id="2988649at2"/>
<gene>
    <name evidence="1" type="ORF">SAMN02745120_1111</name>
</gene>
<dbReference type="RefSeq" id="WP_013360385.1">
    <property type="nucleotide sequence ID" value="NZ_CP154629.1"/>
</dbReference>
<organism evidence="1 2">
    <name type="scientific">Acetoanaerobium noterae</name>
    <dbReference type="NCBI Taxonomy" id="745369"/>
    <lineage>
        <taxon>Bacteria</taxon>
        <taxon>Bacillati</taxon>
        <taxon>Bacillota</taxon>
        <taxon>Clostridia</taxon>
        <taxon>Peptostreptococcales</taxon>
        <taxon>Filifactoraceae</taxon>
        <taxon>Acetoanaerobium</taxon>
    </lineage>
</organism>
<sequence>MELNEFTQKVEEVLIRHKSILDIMTKLQETDARTTRAVAKAVTECGCISIKASKQQLSTEVDYSELDKFTSNHIDGELCPRCKEQLVHEIGDHIFYISALCNTLNLSPGDILSKKHDEITTLGKFSLF</sequence>
<proteinExistence type="predicted"/>
<reference evidence="2" key="1">
    <citation type="submission" date="2017-02" db="EMBL/GenBank/DDBJ databases">
        <authorList>
            <person name="Varghese N."/>
            <person name="Submissions S."/>
        </authorList>
    </citation>
    <scope>NUCLEOTIDE SEQUENCE [LARGE SCALE GENOMIC DNA]</scope>
    <source>
        <strain evidence="2">ATCC 35199</strain>
    </source>
</reference>
<evidence type="ECO:0000313" key="2">
    <source>
        <dbReference type="Proteomes" id="UP000243406"/>
    </source>
</evidence>
<dbReference type="AlphaFoldDB" id="A0A1T5AQY0"/>
<accession>A0A1T5AQY0</accession>
<protein>
    <recommendedName>
        <fullName evidence="3">DUF1573 domain-containing protein</fullName>
    </recommendedName>
</protein>
<dbReference type="EMBL" id="FUYN01000002">
    <property type="protein sequence ID" value="SKB37237.1"/>
    <property type="molecule type" value="Genomic_DNA"/>
</dbReference>
<dbReference type="SUPFAM" id="SSF101386">
    <property type="entry name" value="all-alpha NTP pyrophosphatases"/>
    <property type="match status" value="1"/>
</dbReference>